<evidence type="ECO:0000313" key="3">
    <source>
        <dbReference type="Proteomes" id="UP000193067"/>
    </source>
</evidence>
<dbReference type="Gene3D" id="3.10.260.10">
    <property type="entry name" value="Transcription regulator HTH, APSES-type DNA-binding domain"/>
    <property type="match status" value="1"/>
</dbReference>
<feature type="compositionally biased region" description="Basic residues" evidence="1">
    <location>
        <begin position="989"/>
        <end position="1003"/>
    </location>
</feature>
<feature type="compositionally biased region" description="Polar residues" evidence="1">
    <location>
        <begin position="11"/>
        <end position="29"/>
    </location>
</feature>
<feature type="compositionally biased region" description="Low complexity" evidence="1">
    <location>
        <begin position="633"/>
        <end position="647"/>
    </location>
</feature>
<feature type="region of interest" description="Disordered" evidence="1">
    <location>
        <begin position="1"/>
        <end position="80"/>
    </location>
</feature>
<dbReference type="OrthoDB" id="5597783at2759"/>
<proteinExistence type="predicted"/>
<evidence type="ECO:0000313" key="2">
    <source>
        <dbReference type="EMBL" id="OSD02904.1"/>
    </source>
</evidence>
<feature type="compositionally biased region" description="Low complexity" evidence="1">
    <location>
        <begin position="700"/>
        <end position="718"/>
    </location>
</feature>
<feature type="compositionally biased region" description="Low complexity" evidence="1">
    <location>
        <begin position="294"/>
        <end position="311"/>
    </location>
</feature>
<dbReference type="InterPro" id="IPR036887">
    <property type="entry name" value="HTH_APSES_sf"/>
</dbReference>
<feature type="compositionally biased region" description="Acidic residues" evidence="1">
    <location>
        <begin position="431"/>
        <end position="452"/>
    </location>
</feature>
<feature type="region of interest" description="Disordered" evidence="1">
    <location>
        <begin position="234"/>
        <end position="411"/>
    </location>
</feature>
<evidence type="ECO:0008006" key="4">
    <source>
        <dbReference type="Google" id="ProtNLM"/>
    </source>
</evidence>
<evidence type="ECO:0000256" key="1">
    <source>
        <dbReference type="SAM" id="MobiDB-lite"/>
    </source>
</evidence>
<keyword evidence="3" id="KW-1185">Reference proteome</keyword>
<feature type="region of interest" description="Disordered" evidence="1">
    <location>
        <begin position="544"/>
        <end position="567"/>
    </location>
</feature>
<protein>
    <recommendedName>
        <fullName evidence="4">HTH APSES-type domain-containing protein</fullName>
    </recommendedName>
</protein>
<gene>
    <name evidence="2" type="ORF">PYCCODRAFT_1366761</name>
</gene>
<accession>A0A1Y2IQI6</accession>
<feature type="region of interest" description="Disordered" evidence="1">
    <location>
        <begin position="430"/>
        <end position="464"/>
    </location>
</feature>
<feature type="compositionally biased region" description="Acidic residues" evidence="1">
    <location>
        <begin position="314"/>
        <end position="347"/>
    </location>
</feature>
<dbReference type="AlphaFoldDB" id="A0A1Y2IQI6"/>
<organism evidence="2 3">
    <name type="scientific">Trametes coccinea (strain BRFM310)</name>
    <name type="common">Pycnoporus coccineus</name>
    <dbReference type="NCBI Taxonomy" id="1353009"/>
    <lineage>
        <taxon>Eukaryota</taxon>
        <taxon>Fungi</taxon>
        <taxon>Dikarya</taxon>
        <taxon>Basidiomycota</taxon>
        <taxon>Agaricomycotina</taxon>
        <taxon>Agaricomycetes</taxon>
        <taxon>Polyporales</taxon>
        <taxon>Polyporaceae</taxon>
        <taxon>Trametes</taxon>
    </lineage>
</organism>
<dbReference type="SUPFAM" id="SSF54616">
    <property type="entry name" value="DNA-binding domain of Mlu1-box binding protein MBP1"/>
    <property type="match status" value="1"/>
</dbReference>
<feature type="region of interest" description="Disordered" evidence="1">
    <location>
        <begin position="615"/>
        <end position="647"/>
    </location>
</feature>
<feature type="compositionally biased region" description="Pro residues" evidence="1">
    <location>
        <begin position="66"/>
        <end position="78"/>
    </location>
</feature>
<feature type="compositionally biased region" description="Pro residues" evidence="1">
    <location>
        <begin position="946"/>
        <end position="955"/>
    </location>
</feature>
<dbReference type="STRING" id="1353009.A0A1Y2IQI6"/>
<dbReference type="Proteomes" id="UP000193067">
    <property type="component" value="Unassembled WGS sequence"/>
</dbReference>
<name>A0A1Y2IQI6_TRAC3</name>
<sequence>MFTPILPAPSTHASGQHQYGTRTRSNSAIKPSIRLRQSPDAPPTQRRSKPTNARKTKDTTVAGPSSAPPEYPPFPPPNVVLHPEDASNKVFLALGRALVSINNHAITVKDLAELAMKFGLMCQNASAAGQAIATFIRNHYTRCNEQDDQPLLLKHHMSGTIYDDDLAPALYSRVGGAHCTNNNTLQNRLTNFRRGTQVWYLSKAAGAPCPFAAAGIRICDYNEDGKVGAVLNPGRERKRERDRLRKAAQTCGQKRKRLPRTCADKEDSGSDSSDAEEERPPKVKLTLRLRPCLTSSSGGSSSNSVRSTSRSESPEAEEDADLDSDSDSESESDAMSVQEDEDEDEPLESANPMSSGAHPVDAQHRKFSLPSDLPPPPPSFPLPSESYQRSMSLPYSEVSGSPPPDSEVEDDDYHITMTDARRLYSRSCASSDDEDSAWDGDFFGDVDVDTETQWDSPGPRSPSVQIEDEVTVKQEPTDVRGLLDAWENLESQATDLKVLNIVTQAAAAERELQEQATSDDLLKWTWPGTQPADAERIKQEDVEPNLFSDSDFTPPSDSVSPALAYDPYDSPVEECPFRSTGSPAYEWQWRDVELLGPDSVKTRDLDDGVWHEYRARPSSPEEQVRSVSPQPCTAPATSPSASPTLPRAALPRLDVRSADAGTSTAQGRNPSITSPSLLASLTSLSIQTPTALLFPSCSDSTSTVAGAPPSAASPSTMSQGESLPIHTIAPLEPAISAIQFEGVPVYQMTLGTSTLLRRIDTDFVNISPIARHLGKTCPSVSSSVLVTGGSPSVCGTWAPLEVARSLAKDESLMAAFLSDNLRSLFPEAINALYPPAVEPKTPCSGFGHQFRSASEARRRSMTSHRLELPPREFEVSWEDHLATHPPFILASSAIDGHRPVPEEAPPVVEALSPTEEEMFHVLCADPEWDADRTPAEEPMQDTEDAAPPPSPPPQPQRRTSSRPPDASEAAQDRPLRRSKRVANAVTTRSRTRSSKRGSRTSLS</sequence>
<feature type="compositionally biased region" description="Pro residues" evidence="1">
    <location>
        <begin position="372"/>
        <end position="381"/>
    </location>
</feature>
<reference evidence="2 3" key="1">
    <citation type="journal article" date="2015" name="Biotechnol. Biofuels">
        <title>Enhanced degradation of softwood versus hardwood by the white-rot fungus Pycnoporus coccineus.</title>
        <authorList>
            <person name="Couturier M."/>
            <person name="Navarro D."/>
            <person name="Chevret D."/>
            <person name="Henrissat B."/>
            <person name="Piumi F."/>
            <person name="Ruiz-Duenas F.J."/>
            <person name="Martinez A.T."/>
            <person name="Grigoriev I.V."/>
            <person name="Riley R."/>
            <person name="Lipzen A."/>
            <person name="Berrin J.G."/>
            <person name="Master E.R."/>
            <person name="Rosso M.N."/>
        </authorList>
    </citation>
    <scope>NUCLEOTIDE SEQUENCE [LARGE SCALE GENOMIC DNA]</scope>
    <source>
        <strain evidence="2 3">BRFM310</strain>
    </source>
</reference>
<feature type="region of interest" description="Disordered" evidence="1">
    <location>
        <begin position="697"/>
        <end position="721"/>
    </location>
</feature>
<feature type="compositionally biased region" description="Low complexity" evidence="1">
    <location>
        <begin position="548"/>
        <end position="561"/>
    </location>
</feature>
<feature type="region of interest" description="Disordered" evidence="1">
    <location>
        <begin position="930"/>
        <end position="1003"/>
    </location>
</feature>
<feature type="compositionally biased region" description="Basic and acidic residues" evidence="1">
    <location>
        <begin position="234"/>
        <end position="245"/>
    </location>
</feature>
<dbReference type="GO" id="GO:0003677">
    <property type="term" value="F:DNA binding"/>
    <property type="evidence" value="ECO:0007669"/>
    <property type="project" value="InterPro"/>
</dbReference>
<dbReference type="EMBL" id="KZ084103">
    <property type="protein sequence ID" value="OSD02904.1"/>
    <property type="molecule type" value="Genomic_DNA"/>
</dbReference>